<accession>A0ABT9QPU3</accession>
<evidence type="ECO:0000313" key="2">
    <source>
        <dbReference type="EMBL" id="MDP9848783.1"/>
    </source>
</evidence>
<organism evidence="2 3">
    <name type="scientific">Streptosporangium lutulentum</name>
    <dbReference type="NCBI Taxonomy" id="1461250"/>
    <lineage>
        <taxon>Bacteria</taxon>
        <taxon>Bacillati</taxon>
        <taxon>Actinomycetota</taxon>
        <taxon>Actinomycetes</taxon>
        <taxon>Streptosporangiales</taxon>
        <taxon>Streptosporangiaceae</taxon>
        <taxon>Streptosporangium</taxon>
    </lineage>
</organism>
<reference evidence="2 3" key="1">
    <citation type="submission" date="2023-07" db="EMBL/GenBank/DDBJ databases">
        <title>Sequencing the genomes of 1000 actinobacteria strains.</title>
        <authorList>
            <person name="Klenk H.-P."/>
        </authorList>
    </citation>
    <scope>NUCLEOTIDE SEQUENCE [LARGE SCALE GENOMIC DNA]</scope>
    <source>
        <strain evidence="2 3">DSM 46740</strain>
    </source>
</reference>
<name>A0ABT9QPU3_9ACTN</name>
<feature type="region of interest" description="Disordered" evidence="1">
    <location>
        <begin position="24"/>
        <end position="51"/>
    </location>
</feature>
<protein>
    <recommendedName>
        <fullName evidence="4">Transposase</fullName>
    </recommendedName>
</protein>
<proteinExistence type="predicted"/>
<sequence>MSPAGFSREVFGVVPVRTLNGCRAHVPQKAEPGMKSRRLGKNKQAEDQSAL</sequence>
<evidence type="ECO:0000256" key="1">
    <source>
        <dbReference type="SAM" id="MobiDB-lite"/>
    </source>
</evidence>
<evidence type="ECO:0000313" key="3">
    <source>
        <dbReference type="Proteomes" id="UP001225356"/>
    </source>
</evidence>
<comment type="caution">
    <text evidence="2">The sequence shown here is derived from an EMBL/GenBank/DDBJ whole genome shotgun (WGS) entry which is preliminary data.</text>
</comment>
<dbReference type="Proteomes" id="UP001225356">
    <property type="component" value="Unassembled WGS sequence"/>
</dbReference>
<dbReference type="EMBL" id="JAUSQU010000001">
    <property type="protein sequence ID" value="MDP9848783.1"/>
    <property type="molecule type" value="Genomic_DNA"/>
</dbReference>
<evidence type="ECO:0008006" key="4">
    <source>
        <dbReference type="Google" id="ProtNLM"/>
    </source>
</evidence>
<keyword evidence="3" id="KW-1185">Reference proteome</keyword>
<gene>
    <name evidence="2" type="ORF">J2853_007994</name>
</gene>